<keyword evidence="2 18" id="KW-0963">Cytoplasm</keyword>
<evidence type="ECO:0000256" key="10">
    <source>
        <dbReference type="ARBA" id="ARBA00052330"/>
    </source>
</evidence>
<evidence type="ECO:0000256" key="15">
    <source>
        <dbReference type="ARBA" id="ARBA00075337"/>
    </source>
</evidence>
<dbReference type="Gene3D" id="3.40.50.620">
    <property type="entry name" value="HUPs"/>
    <property type="match status" value="1"/>
</dbReference>
<dbReference type="CDD" id="cd01712">
    <property type="entry name" value="PPase_ThiI"/>
    <property type="match status" value="1"/>
</dbReference>
<dbReference type="GO" id="GO:0009229">
    <property type="term" value="P:thiamine diphosphate biosynthetic process"/>
    <property type="evidence" value="ECO:0007669"/>
    <property type="project" value="UniProtKB-UniRule"/>
</dbReference>
<evidence type="ECO:0000259" key="19">
    <source>
        <dbReference type="PROSITE" id="PS51165"/>
    </source>
</evidence>
<keyword evidence="4 18" id="KW-0808">Transferase</keyword>
<dbReference type="Pfam" id="PF02926">
    <property type="entry name" value="THUMP"/>
    <property type="match status" value="1"/>
</dbReference>
<evidence type="ECO:0000256" key="2">
    <source>
        <dbReference type="ARBA" id="ARBA00022490"/>
    </source>
</evidence>
<dbReference type="GO" id="GO:0140741">
    <property type="term" value="F:tRNA-uracil-4 sulfurtransferase activity"/>
    <property type="evidence" value="ECO:0007669"/>
    <property type="project" value="UniProtKB-EC"/>
</dbReference>
<dbReference type="InterPro" id="IPR014729">
    <property type="entry name" value="Rossmann-like_a/b/a_fold"/>
</dbReference>
<dbReference type="InterPro" id="IPR049961">
    <property type="entry name" value="ThiI_N"/>
</dbReference>
<evidence type="ECO:0000313" key="20">
    <source>
        <dbReference type="EMBL" id="BBB33516.1"/>
    </source>
</evidence>
<dbReference type="GO" id="GO:0005829">
    <property type="term" value="C:cytosol"/>
    <property type="evidence" value="ECO:0007669"/>
    <property type="project" value="TreeGrafter"/>
</dbReference>
<evidence type="ECO:0000256" key="7">
    <source>
        <dbReference type="ARBA" id="ARBA00022884"/>
    </source>
</evidence>
<keyword evidence="8 18" id="KW-0784">Thiamine biosynthesis</keyword>
<dbReference type="InterPro" id="IPR054173">
    <property type="entry name" value="ThiI_fer"/>
</dbReference>
<evidence type="ECO:0000256" key="18">
    <source>
        <dbReference type="HAMAP-Rule" id="MF_00021"/>
    </source>
</evidence>
<evidence type="ECO:0000256" key="9">
    <source>
        <dbReference type="ARBA" id="ARBA00050570"/>
    </source>
</evidence>
<evidence type="ECO:0000256" key="8">
    <source>
        <dbReference type="ARBA" id="ARBA00022977"/>
    </source>
</evidence>
<dbReference type="GO" id="GO:0000049">
    <property type="term" value="F:tRNA binding"/>
    <property type="evidence" value="ECO:0007669"/>
    <property type="project" value="UniProtKB-UniRule"/>
</dbReference>
<gene>
    <name evidence="18 20" type="primary">thiI</name>
    <name evidence="20" type="ORF">TTHT_2077</name>
</gene>
<evidence type="ECO:0000256" key="17">
    <source>
        <dbReference type="ARBA" id="ARBA00080570"/>
    </source>
</evidence>
<evidence type="ECO:0000256" key="12">
    <source>
        <dbReference type="ARBA" id="ARBA00061472"/>
    </source>
</evidence>
<dbReference type="SUPFAM" id="SSF52402">
    <property type="entry name" value="Adenine nucleotide alpha hydrolases-like"/>
    <property type="match status" value="1"/>
</dbReference>
<evidence type="ECO:0000256" key="13">
    <source>
        <dbReference type="ARBA" id="ARBA00066827"/>
    </source>
</evidence>
<comment type="function">
    <text evidence="11 18">Catalyzes the ATP-dependent transfer of a sulfur to tRNA to produce 4-thiouridine in position 8 of tRNAs, which functions as a near-UV photosensor. Also catalyzes the transfer of sulfur to the sulfur carrier protein ThiS, forming ThiS-thiocarboxylate. This is a step in the synthesis of thiazole, in the thiamine biosynthesis pathway. The sulfur is donated as persulfide by IscS.</text>
</comment>
<dbReference type="UniPathway" id="UPA00060"/>
<comment type="pathway">
    <text evidence="18">Cofactor biosynthesis; thiamine diphosphate biosynthesis.</text>
</comment>
<dbReference type="NCBIfam" id="TIGR00342">
    <property type="entry name" value="tRNA uracil 4-sulfurtransferase ThiI"/>
    <property type="match status" value="1"/>
</dbReference>
<sequence length="389" mass="43878">MNYVFIVRYGEIFIKGKNKRLFENRLIGNIKKALHRKEIPYKMKTMRGRIFVEGESLEILDILQNTPGIVSVSAGKKCNTDIEEIGKTALELFSLLDKKPESFKVETKRVDKSYPMTSIDISKRVAEFVLKNGIGIAVDVHNPKLKIGIELRKEGAYVFCITKKGIGGLPVGVSGKVVTMLSGGIDSPVASFLMQKRGCEIFPVYFHGFPFTSDMVKEKIIKLTEKLTRFQPEITLSIVNFTPVLKELKKKSPDKLIIILMRRFMVRVAEKLTEKYNCKAIVTGDNLGQVASQTLDNLQCITDASNNLILRPLLGFDKQEIISIARRIDTYNISIEPYEDCCSLFVPKFPEIYGKLNEVREAEQPFDIDDLVNKSIELTEVLKIGGKNG</sequence>
<evidence type="ECO:0000256" key="16">
    <source>
        <dbReference type="ARBA" id="ARBA00077849"/>
    </source>
</evidence>
<accession>A0A7R6PQK9</accession>
<dbReference type="InterPro" id="IPR050102">
    <property type="entry name" value="tRNA_sulfurtransferase_ThiI"/>
</dbReference>
<evidence type="ECO:0000256" key="5">
    <source>
        <dbReference type="ARBA" id="ARBA00022741"/>
    </source>
</evidence>
<dbReference type="GO" id="GO:0004810">
    <property type="term" value="F:CCA tRNA nucleotidyltransferase activity"/>
    <property type="evidence" value="ECO:0007669"/>
    <property type="project" value="InterPro"/>
</dbReference>
<organism evidence="20 21">
    <name type="scientific">Thermotomaculum hydrothermale</name>
    <dbReference type="NCBI Taxonomy" id="981385"/>
    <lineage>
        <taxon>Bacteria</taxon>
        <taxon>Pseudomonadati</taxon>
        <taxon>Acidobacteriota</taxon>
        <taxon>Holophagae</taxon>
        <taxon>Thermotomaculales</taxon>
        <taxon>Thermotomaculaceae</taxon>
        <taxon>Thermotomaculum</taxon>
    </lineage>
</organism>
<evidence type="ECO:0000256" key="4">
    <source>
        <dbReference type="ARBA" id="ARBA00022679"/>
    </source>
</evidence>
<dbReference type="SMART" id="SM00981">
    <property type="entry name" value="THUMP"/>
    <property type="match status" value="1"/>
</dbReference>
<dbReference type="HAMAP" id="MF_00021">
    <property type="entry name" value="ThiI"/>
    <property type="match status" value="1"/>
</dbReference>
<evidence type="ECO:0000256" key="6">
    <source>
        <dbReference type="ARBA" id="ARBA00022840"/>
    </source>
</evidence>
<protein>
    <recommendedName>
        <fullName evidence="14 18">Probable tRNA sulfurtransferase</fullName>
        <ecNumber evidence="13 18">2.8.1.4</ecNumber>
    </recommendedName>
    <alternativeName>
        <fullName evidence="15 18">Sulfur carrier protein ThiS sulfurtransferase</fullName>
    </alternativeName>
    <alternativeName>
        <fullName evidence="16 18">Thiamine biosynthesis protein ThiI</fullName>
    </alternativeName>
    <alternativeName>
        <fullName evidence="17 18">tRNA 4-thiouridine synthase</fullName>
    </alternativeName>
</protein>
<comment type="similarity">
    <text evidence="12 18">Belongs to the ThiI family.</text>
</comment>
<comment type="subcellular location">
    <subcellularLocation>
        <location evidence="1 18">Cytoplasm</location>
    </subcellularLocation>
</comment>
<dbReference type="InterPro" id="IPR004114">
    <property type="entry name" value="THUMP_dom"/>
</dbReference>
<dbReference type="CDD" id="cd11716">
    <property type="entry name" value="THUMP_ThiI"/>
    <property type="match status" value="1"/>
</dbReference>
<evidence type="ECO:0000256" key="14">
    <source>
        <dbReference type="ARBA" id="ARBA00071867"/>
    </source>
</evidence>
<comment type="catalytic activity">
    <reaction evidence="9 18">
        <text>[ThiI sulfur-carrier protein]-S-sulfanyl-L-cysteine + a uridine in tRNA + 2 reduced [2Fe-2S]-[ferredoxin] + ATP + H(+) = [ThiI sulfur-carrier protein]-L-cysteine + a 4-thiouridine in tRNA + 2 oxidized [2Fe-2S]-[ferredoxin] + AMP + diphosphate</text>
        <dbReference type="Rhea" id="RHEA:24176"/>
        <dbReference type="Rhea" id="RHEA-COMP:10000"/>
        <dbReference type="Rhea" id="RHEA-COMP:10001"/>
        <dbReference type="Rhea" id="RHEA-COMP:13337"/>
        <dbReference type="Rhea" id="RHEA-COMP:13338"/>
        <dbReference type="Rhea" id="RHEA-COMP:13339"/>
        <dbReference type="Rhea" id="RHEA-COMP:13340"/>
        <dbReference type="ChEBI" id="CHEBI:15378"/>
        <dbReference type="ChEBI" id="CHEBI:29950"/>
        <dbReference type="ChEBI" id="CHEBI:30616"/>
        <dbReference type="ChEBI" id="CHEBI:33019"/>
        <dbReference type="ChEBI" id="CHEBI:33737"/>
        <dbReference type="ChEBI" id="CHEBI:33738"/>
        <dbReference type="ChEBI" id="CHEBI:61963"/>
        <dbReference type="ChEBI" id="CHEBI:65315"/>
        <dbReference type="ChEBI" id="CHEBI:136798"/>
        <dbReference type="ChEBI" id="CHEBI:456215"/>
        <dbReference type="EC" id="2.8.1.4"/>
    </reaction>
</comment>
<dbReference type="PANTHER" id="PTHR43209:SF1">
    <property type="entry name" value="TRNA SULFURTRANSFERASE"/>
    <property type="match status" value="1"/>
</dbReference>
<keyword evidence="3 18" id="KW-0820">tRNA-binding</keyword>
<name>A0A7R6PQK9_9BACT</name>
<feature type="binding site" evidence="18">
    <location>
        <position position="262"/>
    </location>
    <ligand>
        <name>ATP</name>
        <dbReference type="ChEBI" id="CHEBI:30616"/>
    </ligand>
</feature>
<evidence type="ECO:0000256" key="1">
    <source>
        <dbReference type="ARBA" id="ARBA00004496"/>
    </source>
</evidence>
<dbReference type="AlphaFoldDB" id="A0A7R6PQK9"/>
<dbReference type="FunFam" id="3.40.50.620:FF:000053">
    <property type="entry name" value="Probable tRNA sulfurtransferase"/>
    <property type="match status" value="1"/>
</dbReference>
<feature type="binding site" evidence="18">
    <location>
        <position position="284"/>
    </location>
    <ligand>
        <name>ATP</name>
        <dbReference type="ChEBI" id="CHEBI:30616"/>
    </ligand>
</feature>
<keyword evidence="6 18" id="KW-0067">ATP-binding</keyword>
<dbReference type="InterPro" id="IPR020536">
    <property type="entry name" value="ThiI_AANH"/>
</dbReference>
<keyword evidence="5 18" id="KW-0547">Nucleotide-binding</keyword>
<dbReference type="Gene3D" id="3.30.2130.30">
    <property type="match status" value="1"/>
</dbReference>
<dbReference type="Pfam" id="PF02568">
    <property type="entry name" value="ThiI"/>
    <property type="match status" value="1"/>
</dbReference>
<dbReference type="Proteomes" id="UP000595564">
    <property type="component" value="Chromosome"/>
</dbReference>
<dbReference type="Pfam" id="PF22025">
    <property type="entry name" value="ThiI_fer"/>
    <property type="match status" value="1"/>
</dbReference>
<feature type="binding site" evidence="18">
    <location>
        <begin position="180"/>
        <end position="181"/>
    </location>
    <ligand>
        <name>ATP</name>
        <dbReference type="ChEBI" id="CHEBI:30616"/>
    </ligand>
</feature>
<dbReference type="PANTHER" id="PTHR43209">
    <property type="entry name" value="TRNA SULFURTRANSFERASE"/>
    <property type="match status" value="1"/>
</dbReference>
<dbReference type="GO" id="GO:0005524">
    <property type="term" value="F:ATP binding"/>
    <property type="evidence" value="ECO:0007669"/>
    <property type="project" value="UniProtKB-UniRule"/>
</dbReference>
<feature type="binding site" evidence="18">
    <location>
        <position position="293"/>
    </location>
    <ligand>
        <name>ATP</name>
        <dbReference type="ChEBI" id="CHEBI:30616"/>
    </ligand>
</feature>
<dbReference type="InterPro" id="IPR003720">
    <property type="entry name" value="tRNA_STrfase"/>
</dbReference>
<reference evidence="20 21" key="1">
    <citation type="journal article" date="2012" name="Extremophiles">
        <title>Thermotomaculum hydrothermale gen. nov., sp. nov., a novel heterotrophic thermophile within the phylum Acidobacteria from a deep-sea hydrothermal vent chimney in the Southern Okinawa Trough.</title>
        <authorList>
            <person name="Izumi H."/>
            <person name="Nunoura T."/>
            <person name="Miyazaki M."/>
            <person name="Mino S."/>
            <person name="Toki T."/>
            <person name="Takai K."/>
            <person name="Sako Y."/>
            <person name="Sawabe T."/>
            <person name="Nakagawa S."/>
        </authorList>
    </citation>
    <scope>NUCLEOTIDE SEQUENCE [LARGE SCALE GENOMIC DNA]</scope>
    <source>
        <strain evidence="20 21">AC55</strain>
    </source>
</reference>
<dbReference type="GO" id="GO:0002937">
    <property type="term" value="P:tRNA 4-thiouridine biosynthesis"/>
    <property type="evidence" value="ECO:0007669"/>
    <property type="project" value="TreeGrafter"/>
</dbReference>
<feature type="binding site" evidence="18">
    <location>
        <begin position="205"/>
        <end position="206"/>
    </location>
    <ligand>
        <name>ATP</name>
        <dbReference type="ChEBI" id="CHEBI:30616"/>
    </ligand>
</feature>
<comment type="catalytic activity">
    <reaction evidence="10 18">
        <text>[ThiS sulfur-carrier protein]-C-terminal Gly-Gly-AMP + S-sulfanyl-L-cysteinyl-[cysteine desulfurase] + AH2 = [ThiS sulfur-carrier protein]-C-terminal-Gly-aminoethanethioate + L-cysteinyl-[cysteine desulfurase] + A + AMP + 2 H(+)</text>
        <dbReference type="Rhea" id="RHEA:43340"/>
        <dbReference type="Rhea" id="RHEA-COMP:12157"/>
        <dbReference type="Rhea" id="RHEA-COMP:12158"/>
        <dbReference type="Rhea" id="RHEA-COMP:12910"/>
        <dbReference type="Rhea" id="RHEA-COMP:19908"/>
        <dbReference type="ChEBI" id="CHEBI:13193"/>
        <dbReference type="ChEBI" id="CHEBI:15378"/>
        <dbReference type="ChEBI" id="CHEBI:17499"/>
        <dbReference type="ChEBI" id="CHEBI:29950"/>
        <dbReference type="ChEBI" id="CHEBI:61963"/>
        <dbReference type="ChEBI" id="CHEBI:90618"/>
        <dbReference type="ChEBI" id="CHEBI:232372"/>
        <dbReference type="ChEBI" id="CHEBI:456215"/>
    </reaction>
</comment>
<dbReference type="EC" id="2.8.1.4" evidence="13 18"/>
<dbReference type="InterPro" id="IPR049962">
    <property type="entry name" value="THUMP_ThiI"/>
</dbReference>
<feature type="domain" description="THUMP" evidence="19">
    <location>
        <begin position="57"/>
        <end position="162"/>
    </location>
</feature>
<dbReference type="SUPFAM" id="SSF143437">
    <property type="entry name" value="THUMP domain-like"/>
    <property type="match status" value="1"/>
</dbReference>
<evidence type="ECO:0000313" key="21">
    <source>
        <dbReference type="Proteomes" id="UP000595564"/>
    </source>
</evidence>
<dbReference type="RefSeq" id="WP_201327826.1">
    <property type="nucleotide sequence ID" value="NZ_AP017470.1"/>
</dbReference>
<keyword evidence="21" id="KW-1185">Reference proteome</keyword>
<dbReference type="EMBL" id="AP017470">
    <property type="protein sequence ID" value="BBB33516.1"/>
    <property type="molecule type" value="Genomic_DNA"/>
</dbReference>
<keyword evidence="7 18" id="KW-0694">RNA-binding</keyword>
<dbReference type="PROSITE" id="PS51165">
    <property type="entry name" value="THUMP"/>
    <property type="match status" value="1"/>
</dbReference>
<dbReference type="GO" id="GO:0052837">
    <property type="term" value="P:thiazole biosynthetic process"/>
    <property type="evidence" value="ECO:0007669"/>
    <property type="project" value="TreeGrafter"/>
</dbReference>
<evidence type="ECO:0000256" key="3">
    <source>
        <dbReference type="ARBA" id="ARBA00022555"/>
    </source>
</evidence>
<evidence type="ECO:0000256" key="11">
    <source>
        <dbReference type="ARBA" id="ARBA00058382"/>
    </source>
</evidence>
<dbReference type="GO" id="GO:0009228">
    <property type="term" value="P:thiamine biosynthetic process"/>
    <property type="evidence" value="ECO:0007669"/>
    <property type="project" value="UniProtKB-KW"/>
</dbReference>
<proteinExistence type="inferred from homology"/>
<dbReference type="KEGG" id="thyd:TTHT_2077"/>